<dbReference type="InterPro" id="IPR032413">
    <property type="entry name" value="Arm_3"/>
</dbReference>
<dbReference type="Gene3D" id="1.25.10.10">
    <property type="entry name" value="Leucine-rich Repeat Variant"/>
    <property type="match status" value="1"/>
</dbReference>
<accession>A0AB39ZDC2</accession>
<keyword evidence="3" id="KW-0677">Repeat</keyword>
<dbReference type="PANTHER" id="PTHR23316">
    <property type="entry name" value="IMPORTIN ALPHA"/>
    <property type="match status" value="1"/>
</dbReference>
<reference evidence="7" key="1">
    <citation type="submission" date="2025-08" db="UniProtKB">
        <authorList>
            <consortium name="RefSeq"/>
        </authorList>
    </citation>
    <scope>IDENTIFICATION</scope>
</reference>
<dbReference type="AlphaFoldDB" id="A0AB39ZDC2"/>
<dbReference type="GO" id="GO:0006606">
    <property type="term" value="P:protein import into nucleus"/>
    <property type="evidence" value="ECO:0007669"/>
    <property type="project" value="InterPro"/>
</dbReference>
<feature type="repeat" description="ARM" evidence="5">
    <location>
        <begin position="62"/>
        <end position="105"/>
    </location>
</feature>
<dbReference type="InterPro" id="IPR000225">
    <property type="entry name" value="Armadillo"/>
</dbReference>
<dbReference type="GO" id="GO:0009653">
    <property type="term" value="P:anatomical structure morphogenesis"/>
    <property type="evidence" value="ECO:0007669"/>
    <property type="project" value="UniProtKB-ARBA"/>
</dbReference>
<evidence type="ECO:0000256" key="5">
    <source>
        <dbReference type="PROSITE-ProRule" id="PRU00259"/>
    </source>
</evidence>
<dbReference type="GO" id="GO:0061608">
    <property type="term" value="F:nuclear import signal receptor activity"/>
    <property type="evidence" value="ECO:0007669"/>
    <property type="project" value="InterPro"/>
</dbReference>
<dbReference type="Pfam" id="PF16186">
    <property type="entry name" value="Arm_3"/>
    <property type="match status" value="1"/>
</dbReference>
<dbReference type="GO" id="GO:0005737">
    <property type="term" value="C:cytoplasm"/>
    <property type="evidence" value="ECO:0007669"/>
    <property type="project" value="InterPro"/>
</dbReference>
<evidence type="ECO:0000256" key="3">
    <source>
        <dbReference type="ARBA" id="ARBA00022737"/>
    </source>
</evidence>
<evidence type="ECO:0000313" key="6">
    <source>
        <dbReference type="Proteomes" id="UP001652628"/>
    </source>
</evidence>
<dbReference type="InterPro" id="IPR016024">
    <property type="entry name" value="ARM-type_fold"/>
</dbReference>
<evidence type="ECO:0000256" key="2">
    <source>
        <dbReference type="ARBA" id="ARBA00022448"/>
    </source>
</evidence>
<dbReference type="SUPFAM" id="SSF48371">
    <property type="entry name" value="ARM repeat"/>
    <property type="match status" value="1"/>
</dbReference>
<gene>
    <name evidence="7" type="primary">LOC108012656</name>
</gene>
<evidence type="ECO:0000256" key="1">
    <source>
        <dbReference type="ARBA" id="ARBA00010394"/>
    </source>
</evidence>
<dbReference type="Pfam" id="PF00514">
    <property type="entry name" value="Arm"/>
    <property type="match status" value="3"/>
</dbReference>
<dbReference type="GeneID" id="108012656"/>
<evidence type="ECO:0000313" key="7">
    <source>
        <dbReference type="RefSeq" id="XP_016933572.3"/>
    </source>
</evidence>
<organism evidence="6 7">
    <name type="scientific">Drosophila suzukii</name>
    <name type="common">Spotted-wing drosophila fruit fly</name>
    <dbReference type="NCBI Taxonomy" id="28584"/>
    <lineage>
        <taxon>Eukaryota</taxon>
        <taxon>Metazoa</taxon>
        <taxon>Ecdysozoa</taxon>
        <taxon>Arthropoda</taxon>
        <taxon>Hexapoda</taxon>
        <taxon>Insecta</taxon>
        <taxon>Pterygota</taxon>
        <taxon>Neoptera</taxon>
        <taxon>Endopterygota</taxon>
        <taxon>Diptera</taxon>
        <taxon>Brachycera</taxon>
        <taxon>Muscomorpha</taxon>
        <taxon>Ephydroidea</taxon>
        <taxon>Drosophilidae</taxon>
        <taxon>Drosophila</taxon>
        <taxon>Sophophora</taxon>
    </lineage>
</organism>
<name>A0AB39ZDC2_DROSZ</name>
<dbReference type="RefSeq" id="XP_016933572.3">
    <property type="nucleotide sequence ID" value="XM_017078083.4"/>
</dbReference>
<dbReference type="Proteomes" id="UP001652628">
    <property type="component" value="Chromosome 3"/>
</dbReference>
<dbReference type="SMART" id="SM00185">
    <property type="entry name" value="ARM"/>
    <property type="match status" value="7"/>
</dbReference>
<proteinExistence type="inferred from homology"/>
<protein>
    <submittedName>
        <fullName evidence="7">Importin subunit alpha-3-like</fullName>
    </submittedName>
</protein>
<keyword evidence="2" id="KW-0813">Transport</keyword>
<dbReference type="PIRSF" id="PIRSF005673">
    <property type="entry name" value="Importin_alpha"/>
    <property type="match status" value="1"/>
</dbReference>
<comment type="similarity">
    <text evidence="1">Belongs to the importin alpha family.</text>
</comment>
<dbReference type="InterPro" id="IPR011989">
    <property type="entry name" value="ARM-like"/>
</dbReference>
<evidence type="ECO:0000256" key="4">
    <source>
        <dbReference type="ARBA" id="ARBA00022927"/>
    </source>
</evidence>
<keyword evidence="4" id="KW-0653">Protein transport</keyword>
<dbReference type="PROSITE" id="PS50176">
    <property type="entry name" value="ARM_REPEAT"/>
    <property type="match status" value="1"/>
</dbReference>
<sequence>MKTDSSMNQDEVKQVAAYKNLTKVIQSAADATYPELKLTAVRELNTLLSLESPPIDELIQNGILPILVDCLKENSHVNLQVEAAWALTNMTSGNSEQTIQVVAAGTVPFFLEFLKSKNLDTYEPALWALGNIIGDGPLLREFVIRMGVVQPLVSFTQWNVPSPILYNVALVIGNLCRSYCYSTISTETVLQILPALEVLISHEDLDILKCALWAIAFLADGGKELIQMVIESGMLPKLISFMGHKEIKIQSPALRVVGNILKGTDEQCQMVLNHDPFSHFPSEGFCSNKNILEEEFRFLCSVTSCNHVWVQAIIDVGLISKIIEMLNCGGLLDYVAAKAISNLTKHCTENQMITLIRQGVLKPFCDVLTGQFEETTKTVLCGLSNMLKMAHTHADELAKSIYDCGGLAKIEELQTHESVEIYEAAQQIIELYFGDDS</sequence>
<keyword evidence="6" id="KW-1185">Reference proteome</keyword>
<dbReference type="InterPro" id="IPR024931">
    <property type="entry name" value="Importin_alpha"/>
</dbReference>